<evidence type="ECO:0000256" key="1">
    <source>
        <dbReference type="SAM" id="MobiDB-lite"/>
    </source>
</evidence>
<feature type="region of interest" description="Disordered" evidence="1">
    <location>
        <begin position="60"/>
        <end position="86"/>
    </location>
</feature>
<organism evidence="3 4">
    <name type="scientific">Ricinus communis</name>
    <name type="common">Castor bean</name>
    <dbReference type="NCBI Taxonomy" id="3988"/>
    <lineage>
        <taxon>Eukaryota</taxon>
        <taxon>Viridiplantae</taxon>
        <taxon>Streptophyta</taxon>
        <taxon>Embryophyta</taxon>
        <taxon>Tracheophyta</taxon>
        <taxon>Spermatophyta</taxon>
        <taxon>Magnoliopsida</taxon>
        <taxon>eudicotyledons</taxon>
        <taxon>Gunneridae</taxon>
        <taxon>Pentapetalae</taxon>
        <taxon>rosids</taxon>
        <taxon>fabids</taxon>
        <taxon>Malpighiales</taxon>
        <taxon>Euphorbiaceae</taxon>
        <taxon>Acalyphoideae</taxon>
        <taxon>Acalypheae</taxon>
        <taxon>Ricinus</taxon>
    </lineage>
</organism>
<name>B9SPM3_RICCO</name>
<evidence type="ECO:0008006" key="5">
    <source>
        <dbReference type="Google" id="ProtNLM"/>
    </source>
</evidence>
<accession>B9SPM3</accession>
<dbReference type="AlphaFoldDB" id="B9SPM3"/>
<protein>
    <recommendedName>
        <fullName evidence="5">WAT1-related protein</fullName>
    </recommendedName>
</protein>
<evidence type="ECO:0000313" key="4">
    <source>
        <dbReference type="Proteomes" id="UP000008311"/>
    </source>
</evidence>
<keyword evidence="2" id="KW-0812">Transmembrane</keyword>
<feature type="transmembrane region" description="Helical" evidence="2">
    <location>
        <begin position="12"/>
        <end position="33"/>
    </location>
</feature>
<dbReference type="InParanoid" id="B9SPM3"/>
<keyword evidence="4" id="KW-1185">Reference proteome</keyword>
<dbReference type="EMBL" id="EQ974071">
    <property type="protein sequence ID" value="EEF34431.1"/>
    <property type="molecule type" value="Genomic_DNA"/>
</dbReference>
<evidence type="ECO:0000256" key="2">
    <source>
        <dbReference type="SAM" id="Phobius"/>
    </source>
</evidence>
<feature type="compositionally biased region" description="Basic and acidic residues" evidence="1">
    <location>
        <begin position="76"/>
        <end position="86"/>
    </location>
</feature>
<proteinExistence type="predicted"/>
<reference evidence="4" key="1">
    <citation type="journal article" date="2010" name="Nat. Biotechnol.">
        <title>Draft genome sequence of the oilseed species Ricinus communis.</title>
        <authorList>
            <person name="Chan A.P."/>
            <person name="Crabtree J."/>
            <person name="Zhao Q."/>
            <person name="Lorenzi H."/>
            <person name="Orvis J."/>
            <person name="Puiu D."/>
            <person name="Melake-Berhan A."/>
            <person name="Jones K.M."/>
            <person name="Redman J."/>
            <person name="Chen G."/>
            <person name="Cahoon E.B."/>
            <person name="Gedil M."/>
            <person name="Stanke M."/>
            <person name="Haas B.J."/>
            <person name="Wortman J.R."/>
            <person name="Fraser-Liggett C.M."/>
            <person name="Ravel J."/>
            <person name="Rabinowicz P.D."/>
        </authorList>
    </citation>
    <scope>NUCLEOTIDE SEQUENCE [LARGE SCALE GENOMIC DNA]</scope>
    <source>
        <strain evidence="4">cv. Hale</strain>
    </source>
</reference>
<sequence length="86" mass="9430">MAKTHRFEFYVFARDSIVGAGLIVCGLYMVLWGQSKEMKEKAKLGLTESSPGIGLVEVATDGDQTSNISPPDEEGSLPKEQHPQNY</sequence>
<gene>
    <name evidence="3" type="ORF">RCOM_1184120</name>
</gene>
<keyword evidence="2" id="KW-0472">Membrane</keyword>
<evidence type="ECO:0000313" key="3">
    <source>
        <dbReference type="EMBL" id="EEF34431.1"/>
    </source>
</evidence>
<dbReference type="Proteomes" id="UP000008311">
    <property type="component" value="Unassembled WGS sequence"/>
</dbReference>
<keyword evidence="2" id="KW-1133">Transmembrane helix</keyword>